<gene>
    <name evidence="13" type="ORF">ATN01_01405</name>
</gene>
<evidence type="ECO:0000256" key="1">
    <source>
        <dbReference type="ARBA" id="ARBA00004236"/>
    </source>
</evidence>
<keyword evidence="7" id="KW-0720">Serine protease</keyword>
<dbReference type="PATRIC" id="fig|118101.4.peg.278"/>
<proteinExistence type="inferred from homology"/>
<dbReference type="STRING" id="118101.ATN01_01405"/>
<evidence type="ECO:0000259" key="11">
    <source>
        <dbReference type="Pfam" id="PF01343"/>
    </source>
</evidence>
<dbReference type="Pfam" id="PF01343">
    <property type="entry name" value="Peptidase_S49"/>
    <property type="match status" value="1"/>
</dbReference>
<feature type="domain" description="Peptidase S49" evidence="11">
    <location>
        <begin position="155"/>
        <end position="302"/>
    </location>
</feature>
<keyword evidence="3" id="KW-1003">Cell membrane</keyword>
<evidence type="ECO:0000256" key="5">
    <source>
        <dbReference type="ARBA" id="ARBA00022692"/>
    </source>
</evidence>
<dbReference type="Proteomes" id="UP000093070">
    <property type="component" value="Chromosome"/>
</dbReference>
<dbReference type="GO" id="GO:0004252">
    <property type="term" value="F:serine-type endopeptidase activity"/>
    <property type="evidence" value="ECO:0007669"/>
    <property type="project" value="InterPro"/>
</dbReference>
<evidence type="ECO:0000256" key="10">
    <source>
        <dbReference type="SAM" id="Phobius"/>
    </source>
</evidence>
<protein>
    <submittedName>
        <fullName evidence="13">Peptidase</fullName>
    </submittedName>
</protein>
<keyword evidence="9 10" id="KW-0472">Membrane</keyword>
<dbReference type="GO" id="GO:0005886">
    <property type="term" value="C:plasma membrane"/>
    <property type="evidence" value="ECO:0007669"/>
    <property type="project" value="UniProtKB-SubCell"/>
</dbReference>
<dbReference type="PANTHER" id="PTHR42987:SF4">
    <property type="entry name" value="PROTEASE SOHB-RELATED"/>
    <property type="match status" value="1"/>
</dbReference>
<evidence type="ECO:0000256" key="4">
    <source>
        <dbReference type="ARBA" id="ARBA00022670"/>
    </source>
</evidence>
<dbReference type="PANTHER" id="PTHR42987">
    <property type="entry name" value="PEPTIDASE S49"/>
    <property type="match status" value="1"/>
</dbReference>
<dbReference type="InterPro" id="IPR013703">
    <property type="entry name" value="Peptidase_S49_N_proteobac"/>
</dbReference>
<feature type="domain" description="Peptidase S49 N-terminal proteobacteria" evidence="12">
    <location>
        <begin position="3"/>
        <end position="152"/>
    </location>
</feature>
<dbReference type="OrthoDB" id="5614232at2"/>
<evidence type="ECO:0000313" key="13">
    <source>
        <dbReference type="EMBL" id="ANZ22497.1"/>
    </source>
</evidence>
<keyword evidence="4" id="KW-0645">Protease</keyword>
<evidence type="ECO:0000256" key="8">
    <source>
        <dbReference type="ARBA" id="ARBA00022989"/>
    </source>
</evidence>
<dbReference type="EMBL" id="CP013259">
    <property type="protein sequence ID" value="ANZ22497.1"/>
    <property type="molecule type" value="Genomic_DNA"/>
</dbReference>
<evidence type="ECO:0000256" key="2">
    <source>
        <dbReference type="ARBA" id="ARBA00008683"/>
    </source>
</evidence>
<evidence type="ECO:0000313" key="14">
    <source>
        <dbReference type="Proteomes" id="UP000093070"/>
    </source>
</evidence>
<dbReference type="NCBIfam" id="NF008745">
    <property type="entry name" value="PRK11778.1"/>
    <property type="match status" value="1"/>
</dbReference>
<dbReference type="CDD" id="cd07023">
    <property type="entry name" value="S49_Sppa_N_C"/>
    <property type="match status" value="1"/>
</dbReference>
<evidence type="ECO:0000256" key="3">
    <source>
        <dbReference type="ARBA" id="ARBA00022475"/>
    </source>
</evidence>
<evidence type="ECO:0000259" key="12">
    <source>
        <dbReference type="Pfam" id="PF08496"/>
    </source>
</evidence>
<keyword evidence="6" id="KW-0378">Hydrolase</keyword>
<evidence type="ECO:0000256" key="9">
    <source>
        <dbReference type="ARBA" id="ARBA00023136"/>
    </source>
</evidence>
<keyword evidence="5 10" id="KW-0812">Transmembrane</keyword>
<comment type="subcellular location">
    <subcellularLocation>
        <location evidence="1">Cell membrane</location>
    </subcellularLocation>
</comment>
<dbReference type="InterPro" id="IPR047272">
    <property type="entry name" value="S49_SppA_C"/>
</dbReference>
<comment type="similarity">
    <text evidence="2">Belongs to the peptidase S49 family.</text>
</comment>
<accession>A0A1B2H8E9</accession>
<name>A0A1B2H8E9_BUCDN</name>
<dbReference type="Pfam" id="PF08496">
    <property type="entry name" value="Peptidase_S49_N"/>
    <property type="match status" value="1"/>
</dbReference>
<dbReference type="Gene3D" id="3.90.226.10">
    <property type="entry name" value="2-enoyl-CoA Hydratase, Chain A, domain 1"/>
    <property type="match status" value="1"/>
</dbReference>
<reference evidence="13 14" key="1">
    <citation type="submission" date="2015-11" db="EMBL/GenBank/DDBJ databases">
        <title>The complete genome of Buchnera aphidicola from Diuraphis noxia biotype SAM.</title>
        <authorList>
            <person name="Burger N.F.V."/>
            <person name="Oberholster A.-M."/>
        </authorList>
    </citation>
    <scope>NUCLEOTIDE SEQUENCE [LARGE SCALE GENOMIC DNA]</scope>
    <source>
        <strain evidence="13">SAM</strain>
    </source>
</reference>
<evidence type="ECO:0000256" key="6">
    <source>
        <dbReference type="ARBA" id="ARBA00022801"/>
    </source>
</evidence>
<dbReference type="Gene3D" id="6.20.330.10">
    <property type="match status" value="1"/>
</dbReference>
<organism evidence="13 14">
    <name type="scientific">Buchnera aphidicola subsp. Diuraphis noxia</name>
    <dbReference type="NCBI Taxonomy" id="118101"/>
    <lineage>
        <taxon>Bacteria</taxon>
        <taxon>Pseudomonadati</taxon>
        <taxon>Pseudomonadota</taxon>
        <taxon>Gammaproteobacteria</taxon>
        <taxon>Enterobacterales</taxon>
        <taxon>Erwiniaceae</taxon>
        <taxon>Buchnera</taxon>
    </lineage>
</organism>
<evidence type="ECO:0000256" key="7">
    <source>
        <dbReference type="ARBA" id="ARBA00022825"/>
    </source>
</evidence>
<dbReference type="InterPro" id="IPR029045">
    <property type="entry name" value="ClpP/crotonase-like_dom_sf"/>
</dbReference>
<sequence>MNLLLNYGLFLAKIITFFTISLSAIVFFYMLIKRKKNNRNKLKITVLQDNYQDVKKNMLLSKMTNFEKKEWLSREKTKHKKIAKHTKEYFQHQKKTLYVLDFKGGVYANEVMGLREEISAILSVANQNDEVLLRLESSGGVIHGYGLAASQLNRLRKKGIRLTISVDKIAASGGYMMACVADYIISAPFAIIGSIGVVGQIPNFNKLLKKCNIDIELHTAGNYKRTLTMLGHNTDSTRKKFCEELNTIHHLFKNFIKEMRPCLDIESVSSGEHWLGTMALKKKLVDEIGTSDDFLISKMEEYNLLRIQYICNKTMLERFTYSIVDSFSKIALKLFFYKNFL</sequence>
<keyword evidence="8 10" id="KW-1133">Transmembrane helix</keyword>
<dbReference type="RefSeq" id="WP_075433318.1">
    <property type="nucleotide sequence ID" value="NZ_CP013259.1"/>
</dbReference>
<dbReference type="InterPro" id="IPR002142">
    <property type="entry name" value="Peptidase_S49"/>
</dbReference>
<dbReference type="AlphaFoldDB" id="A0A1B2H8E9"/>
<dbReference type="GO" id="GO:0006508">
    <property type="term" value="P:proteolysis"/>
    <property type="evidence" value="ECO:0007669"/>
    <property type="project" value="UniProtKB-KW"/>
</dbReference>
<feature type="transmembrane region" description="Helical" evidence="10">
    <location>
        <begin position="6"/>
        <end position="32"/>
    </location>
</feature>
<dbReference type="SUPFAM" id="SSF52096">
    <property type="entry name" value="ClpP/crotonase"/>
    <property type="match status" value="1"/>
</dbReference>